<keyword evidence="1" id="KW-0732">Signal</keyword>
<feature type="signal peptide" evidence="1">
    <location>
        <begin position="1"/>
        <end position="27"/>
    </location>
</feature>
<dbReference type="Proteomes" id="UP001225596">
    <property type="component" value="Unassembled WGS sequence"/>
</dbReference>
<evidence type="ECO:0000256" key="1">
    <source>
        <dbReference type="SAM" id="SignalP"/>
    </source>
</evidence>
<sequence length="251" mass="28542">MRTSFVRTISAIIFASPSFIFTGSVHAQSSDDAVHDLDFKQGDREIEFKAGTIDPRGSGRESAMFLGIEYGMRDNWSMQLGATYRREPGHGLRFDALEWQNKFRFLDTPDIPVKVGLLAEVKFPDDSDDGYRLVFGPLLQKELSDVQLNFNLLFKRHLDEHPSQPTEMAYQLQAKYQLKEGLEVGVQGFGDVGEWDDWAPRSEQSHRFGPAVFGEFSLGSKRKLEYDAAYLTDPSSSARSHGVRLRVKYQY</sequence>
<gene>
    <name evidence="2" type="ORF">Q8A64_04615</name>
</gene>
<evidence type="ECO:0000313" key="2">
    <source>
        <dbReference type="EMBL" id="MDQ9169690.1"/>
    </source>
</evidence>
<organism evidence="2 3">
    <name type="scientific">Keguizhuia sedimenti</name>
    <dbReference type="NCBI Taxonomy" id="3064264"/>
    <lineage>
        <taxon>Bacteria</taxon>
        <taxon>Pseudomonadati</taxon>
        <taxon>Pseudomonadota</taxon>
        <taxon>Betaproteobacteria</taxon>
        <taxon>Burkholderiales</taxon>
        <taxon>Oxalobacteraceae</taxon>
        <taxon>Keguizhuia</taxon>
    </lineage>
</organism>
<dbReference type="RefSeq" id="WP_338435625.1">
    <property type="nucleotide sequence ID" value="NZ_JAUYVH010000002.1"/>
</dbReference>
<dbReference type="EMBL" id="JAUYVH010000002">
    <property type="protein sequence ID" value="MDQ9169690.1"/>
    <property type="molecule type" value="Genomic_DNA"/>
</dbReference>
<evidence type="ECO:0000313" key="3">
    <source>
        <dbReference type="Proteomes" id="UP001225596"/>
    </source>
</evidence>
<feature type="chain" id="PRO_5046235173" description="Outer membrane protein beta-barrel domain-containing protein" evidence="1">
    <location>
        <begin position="28"/>
        <end position="251"/>
    </location>
</feature>
<comment type="caution">
    <text evidence="2">The sequence shown here is derived from an EMBL/GenBank/DDBJ whole genome shotgun (WGS) entry which is preliminary data.</text>
</comment>
<protein>
    <recommendedName>
        <fullName evidence="4">Outer membrane protein beta-barrel domain-containing protein</fullName>
    </recommendedName>
</protein>
<name>A0ABU1BL11_9BURK</name>
<keyword evidence="3" id="KW-1185">Reference proteome</keyword>
<accession>A0ABU1BL11</accession>
<evidence type="ECO:0008006" key="4">
    <source>
        <dbReference type="Google" id="ProtNLM"/>
    </source>
</evidence>
<proteinExistence type="predicted"/>
<reference evidence="2 3" key="1">
    <citation type="submission" date="2023-08" db="EMBL/GenBank/DDBJ databases">
        <title>Oxalobacteraceae gen .nov., isolated from river sludge outside the plant.</title>
        <authorList>
            <person name="Zhao S.Y."/>
        </authorList>
    </citation>
    <scope>NUCLEOTIDE SEQUENCE [LARGE SCALE GENOMIC DNA]</scope>
    <source>
        <strain evidence="2 3">R-40</strain>
    </source>
</reference>